<dbReference type="InterPro" id="IPR023799">
    <property type="entry name" value="RbfA_dom_sf"/>
</dbReference>
<dbReference type="GO" id="GO:0043024">
    <property type="term" value="F:ribosomal small subunit binding"/>
    <property type="evidence" value="ECO:0007669"/>
    <property type="project" value="TreeGrafter"/>
</dbReference>
<dbReference type="HAMAP" id="MF_00003">
    <property type="entry name" value="RbfA"/>
    <property type="match status" value="1"/>
</dbReference>
<reference evidence="3" key="2">
    <citation type="journal article" date="2021" name="PeerJ">
        <title>Extensive microbial diversity within the chicken gut microbiome revealed by metagenomics and culture.</title>
        <authorList>
            <person name="Gilroy R."/>
            <person name="Ravi A."/>
            <person name="Getino M."/>
            <person name="Pursley I."/>
            <person name="Horton D.L."/>
            <person name="Alikhan N.F."/>
            <person name="Baker D."/>
            <person name="Gharbi K."/>
            <person name="Hall N."/>
            <person name="Watson M."/>
            <person name="Adriaenssens E.M."/>
            <person name="Foster-Nyarko E."/>
            <person name="Jarju S."/>
            <person name="Secka A."/>
            <person name="Antonio M."/>
            <person name="Oren A."/>
            <person name="Chaudhuri R.R."/>
            <person name="La Ragione R."/>
            <person name="Hildebrand F."/>
            <person name="Pallen M.J."/>
        </authorList>
    </citation>
    <scope>NUCLEOTIDE SEQUENCE</scope>
    <source>
        <strain evidence="3">ChiHecec3B27-6122</strain>
    </source>
</reference>
<name>A0A9D1K8S9_9FIRM</name>
<dbReference type="PROSITE" id="PS01319">
    <property type="entry name" value="RBFA"/>
    <property type="match status" value="1"/>
</dbReference>
<evidence type="ECO:0000256" key="2">
    <source>
        <dbReference type="HAMAP-Rule" id="MF_00003"/>
    </source>
</evidence>
<comment type="subcellular location">
    <subcellularLocation>
        <location evidence="2">Cytoplasm</location>
    </subcellularLocation>
</comment>
<accession>A0A9D1K8S9</accession>
<keyword evidence="1 2" id="KW-0690">Ribosome biogenesis</keyword>
<dbReference type="Gene3D" id="3.30.300.20">
    <property type="match status" value="1"/>
</dbReference>
<comment type="subunit">
    <text evidence="2">Monomer. Binds 30S ribosomal subunits, but not 50S ribosomal subunits or 70S ribosomes.</text>
</comment>
<gene>
    <name evidence="2 3" type="primary">rbfA</name>
    <name evidence="3" type="ORF">IAD42_09750</name>
</gene>
<dbReference type="InterPro" id="IPR020053">
    <property type="entry name" value="Ribosome-bd_factorA_CS"/>
</dbReference>
<proteinExistence type="inferred from homology"/>
<dbReference type="PANTHER" id="PTHR33515">
    <property type="entry name" value="RIBOSOME-BINDING FACTOR A, CHLOROPLASTIC-RELATED"/>
    <property type="match status" value="1"/>
</dbReference>
<dbReference type="EMBL" id="DVJS01000245">
    <property type="protein sequence ID" value="HIS98248.1"/>
    <property type="molecule type" value="Genomic_DNA"/>
</dbReference>
<evidence type="ECO:0000313" key="4">
    <source>
        <dbReference type="Proteomes" id="UP000886876"/>
    </source>
</evidence>
<organism evidence="3 4">
    <name type="scientific">Candidatus Scatomorpha pullistercoris</name>
    <dbReference type="NCBI Taxonomy" id="2840929"/>
    <lineage>
        <taxon>Bacteria</taxon>
        <taxon>Bacillati</taxon>
        <taxon>Bacillota</taxon>
        <taxon>Clostridia</taxon>
        <taxon>Eubacteriales</taxon>
        <taxon>Candidatus Scatomorpha</taxon>
    </lineage>
</organism>
<dbReference type="InterPro" id="IPR015946">
    <property type="entry name" value="KH_dom-like_a/b"/>
</dbReference>
<dbReference type="InterPro" id="IPR000238">
    <property type="entry name" value="RbfA"/>
</dbReference>
<dbReference type="Proteomes" id="UP000886876">
    <property type="component" value="Unassembled WGS sequence"/>
</dbReference>
<sequence length="126" mass="14285">MAGTSNRIGRTNDDIQRVLSGLLRQVKDPRVQQGMISVTRVETTGDLRYAKVWLSVLGEVDEREFKRGLKSCGPWLRRELGSALSLRYTPELVFELDHSIEYGAHISRLIEQLDTGREDEDAPEGE</sequence>
<evidence type="ECO:0000256" key="1">
    <source>
        <dbReference type="ARBA" id="ARBA00022517"/>
    </source>
</evidence>
<comment type="function">
    <text evidence="2">One of several proteins that assist in the late maturation steps of the functional core of the 30S ribosomal subunit. Associates with free 30S ribosomal subunits (but not with 30S subunits that are part of 70S ribosomes or polysomes). Required for efficient processing of 16S rRNA. May interact with the 5'-terminal helix region of 16S rRNA.</text>
</comment>
<comment type="similarity">
    <text evidence="2">Belongs to the RbfA family.</text>
</comment>
<dbReference type="AlphaFoldDB" id="A0A9D1K8S9"/>
<dbReference type="Pfam" id="PF02033">
    <property type="entry name" value="RBFA"/>
    <property type="match status" value="1"/>
</dbReference>
<dbReference type="SUPFAM" id="SSF89919">
    <property type="entry name" value="Ribosome-binding factor A, RbfA"/>
    <property type="match status" value="1"/>
</dbReference>
<dbReference type="GO" id="GO:0030490">
    <property type="term" value="P:maturation of SSU-rRNA"/>
    <property type="evidence" value="ECO:0007669"/>
    <property type="project" value="UniProtKB-UniRule"/>
</dbReference>
<evidence type="ECO:0000313" key="3">
    <source>
        <dbReference type="EMBL" id="HIS98248.1"/>
    </source>
</evidence>
<protein>
    <recommendedName>
        <fullName evidence="2">Ribosome-binding factor A</fullName>
    </recommendedName>
</protein>
<dbReference type="PANTHER" id="PTHR33515:SF1">
    <property type="entry name" value="RIBOSOME-BINDING FACTOR A, CHLOROPLASTIC-RELATED"/>
    <property type="match status" value="1"/>
</dbReference>
<dbReference type="NCBIfam" id="TIGR00082">
    <property type="entry name" value="rbfA"/>
    <property type="match status" value="1"/>
</dbReference>
<reference evidence="3" key="1">
    <citation type="submission" date="2020-10" db="EMBL/GenBank/DDBJ databases">
        <authorList>
            <person name="Gilroy R."/>
        </authorList>
    </citation>
    <scope>NUCLEOTIDE SEQUENCE</scope>
    <source>
        <strain evidence="3">ChiHecec3B27-6122</strain>
    </source>
</reference>
<keyword evidence="2" id="KW-0963">Cytoplasm</keyword>
<dbReference type="GO" id="GO:0005829">
    <property type="term" value="C:cytosol"/>
    <property type="evidence" value="ECO:0007669"/>
    <property type="project" value="TreeGrafter"/>
</dbReference>
<comment type="caution">
    <text evidence="3">The sequence shown here is derived from an EMBL/GenBank/DDBJ whole genome shotgun (WGS) entry which is preliminary data.</text>
</comment>